<dbReference type="eggNOG" id="COG5658">
    <property type="taxonomic scope" value="Bacteria"/>
</dbReference>
<dbReference type="STRING" id="1042163.BRLA_c037800"/>
<dbReference type="Proteomes" id="UP000005850">
    <property type="component" value="Chromosome"/>
</dbReference>
<dbReference type="InterPro" id="IPR026272">
    <property type="entry name" value="SdpI"/>
</dbReference>
<feature type="transmembrane region" description="Helical" evidence="1">
    <location>
        <begin position="125"/>
        <end position="151"/>
    </location>
</feature>
<evidence type="ECO:0000313" key="3">
    <source>
        <dbReference type="Proteomes" id="UP000005850"/>
    </source>
</evidence>
<keyword evidence="1" id="KW-0472">Membrane</keyword>
<dbReference type="HOGENOM" id="CLU_1197932_0_0_9"/>
<name>A0A075RFH8_BRELA</name>
<evidence type="ECO:0000313" key="2">
    <source>
        <dbReference type="EMBL" id="AIG28080.1"/>
    </source>
</evidence>
<dbReference type="KEGG" id="blr:BRLA_c037800"/>
<dbReference type="Pfam" id="PF13630">
    <property type="entry name" value="SdpI"/>
    <property type="match status" value="1"/>
</dbReference>
<keyword evidence="3" id="KW-1185">Reference proteome</keyword>
<sequence>MQLHRTQRVWYWLDFMLVLITLSPIIAAIGFYTQMPDKLLVAMRIGDETGYYQDKLLFLLVFSLVNIVAPILLRAFITISRQRERQTRQMEICFDLLRIAQAVLFSTMYCLLILQNLFIPIGLEMYSMIIVGIILLVYGYLLPWISYLHPLGMRTSWTKTEQEVWVHTHRKLSVFWMLTGVVYLLCPYLPGWLGLLLIVSSVCLTILSTYIYSYLYFRRGKGKQNKPSLEA</sequence>
<feature type="transmembrane region" description="Helical" evidence="1">
    <location>
        <begin position="56"/>
        <end position="76"/>
    </location>
</feature>
<reference evidence="2 3" key="1">
    <citation type="journal article" date="2011" name="J. Bacteriol.">
        <title>Genome sequence of Brevibacillus laterosporus LMG 15441, a pathogen of invertebrates.</title>
        <authorList>
            <person name="Djukic M."/>
            <person name="Poehlein A."/>
            <person name="Thurmer A."/>
            <person name="Daniel R."/>
        </authorList>
    </citation>
    <scope>NUCLEOTIDE SEQUENCE [LARGE SCALE GENOMIC DNA]</scope>
    <source>
        <strain evidence="2 3">LMG 15441</strain>
    </source>
</reference>
<feature type="transmembrane region" description="Helical" evidence="1">
    <location>
        <begin position="96"/>
        <end position="119"/>
    </location>
</feature>
<dbReference type="PANTHER" id="PTHR37810:SF5">
    <property type="entry name" value="IMMUNITY PROTEIN SDPI"/>
    <property type="match status" value="1"/>
</dbReference>
<dbReference type="InterPro" id="IPR025962">
    <property type="entry name" value="SdpI/YhfL"/>
</dbReference>
<dbReference type="PANTHER" id="PTHR37810">
    <property type="entry name" value="IMMUNITY PROTEIN SDPI"/>
    <property type="match status" value="1"/>
</dbReference>
<dbReference type="GO" id="GO:0009636">
    <property type="term" value="P:response to toxic substance"/>
    <property type="evidence" value="ECO:0007669"/>
    <property type="project" value="TreeGrafter"/>
</dbReference>
<feature type="transmembrane region" description="Helical" evidence="1">
    <location>
        <begin position="196"/>
        <end position="217"/>
    </location>
</feature>
<dbReference type="EMBL" id="CP007806">
    <property type="protein sequence ID" value="AIG28080.1"/>
    <property type="molecule type" value="Genomic_DNA"/>
</dbReference>
<gene>
    <name evidence="2" type="ORF">BRLA_c037800</name>
</gene>
<keyword evidence="1" id="KW-1133">Transmembrane helix</keyword>
<organism evidence="2 3">
    <name type="scientific">Brevibacillus laterosporus LMG 15441</name>
    <dbReference type="NCBI Taxonomy" id="1042163"/>
    <lineage>
        <taxon>Bacteria</taxon>
        <taxon>Bacillati</taxon>
        <taxon>Bacillota</taxon>
        <taxon>Bacilli</taxon>
        <taxon>Bacillales</taxon>
        <taxon>Paenibacillaceae</taxon>
        <taxon>Brevibacillus</taxon>
    </lineage>
</organism>
<keyword evidence="1" id="KW-0812">Transmembrane</keyword>
<proteinExistence type="predicted"/>
<dbReference type="RefSeq" id="WP_003338751.1">
    <property type="nucleotide sequence ID" value="NZ_CP007806.1"/>
</dbReference>
<feature type="transmembrane region" description="Helical" evidence="1">
    <location>
        <begin position="172"/>
        <end position="190"/>
    </location>
</feature>
<accession>A0A075RFH8</accession>
<dbReference type="eggNOG" id="COG4194">
    <property type="taxonomic scope" value="Bacteria"/>
</dbReference>
<dbReference type="PIRSF" id="PIRSF038959">
    <property type="entry name" value="SdpI"/>
    <property type="match status" value="1"/>
</dbReference>
<dbReference type="AlphaFoldDB" id="A0A075RFH8"/>
<evidence type="ECO:0000256" key="1">
    <source>
        <dbReference type="SAM" id="Phobius"/>
    </source>
</evidence>
<feature type="transmembrane region" description="Helical" evidence="1">
    <location>
        <begin position="12"/>
        <end position="33"/>
    </location>
</feature>
<protein>
    <submittedName>
        <fullName evidence="2">Putative integral membrane protein</fullName>
    </submittedName>
</protein>